<reference evidence="1" key="1">
    <citation type="submission" date="2021-09" db="EMBL/GenBank/DDBJ databases">
        <authorList>
            <consortium name="AG Swart"/>
            <person name="Singh M."/>
            <person name="Singh A."/>
            <person name="Seah K."/>
            <person name="Emmerich C."/>
        </authorList>
    </citation>
    <scope>NUCLEOTIDE SEQUENCE</scope>
    <source>
        <strain evidence="1">ATCC30299</strain>
    </source>
</reference>
<dbReference type="AlphaFoldDB" id="A0AAU9IKK9"/>
<comment type="caution">
    <text evidence="1">The sequence shown here is derived from an EMBL/GenBank/DDBJ whole genome shotgun (WGS) entry which is preliminary data.</text>
</comment>
<accession>A0AAU9IKK9</accession>
<name>A0AAU9IKK9_9CILI</name>
<evidence type="ECO:0000313" key="2">
    <source>
        <dbReference type="Proteomes" id="UP001162131"/>
    </source>
</evidence>
<gene>
    <name evidence="1" type="ORF">BSTOLATCC_MIC9581</name>
</gene>
<dbReference type="EMBL" id="CAJZBQ010000011">
    <property type="protein sequence ID" value="CAG9313777.1"/>
    <property type="molecule type" value="Genomic_DNA"/>
</dbReference>
<proteinExistence type="predicted"/>
<dbReference type="Proteomes" id="UP001162131">
    <property type="component" value="Unassembled WGS sequence"/>
</dbReference>
<protein>
    <submittedName>
        <fullName evidence="1">Uncharacterized protein</fullName>
    </submittedName>
</protein>
<keyword evidence="2" id="KW-1185">Reference proteome</keyword>
<sequence length="455" mass="52636">MKRKRSPVQTKLNFQIPNKCKTCPECKKEIDNKLFEFHAGSSDCKENLTQELKPNIAPSPISTTRFTQKSFTSPNPSSLNAYDILMSTPQANLSQSFNLSYLGESSGRQKWACLIENKPSGTFISRKYFLKESSHDPCQIILTASTSHQAKSPLSFYDFFRLQAFSPSIIKSCLQKSIRQGIRNKAIKLAFQMAVNCGIRELCRRLCIIVLEDSLLHPDYPLLVWCMVAGEEYQFSQEILESIIQIVADISTVSYRDYIYVEKRNNLFTQWNSSNDIVKAILIRTYYKGMKGDMEMLSRYAMQWMERFNANNEWIEIIRKIYYELPIWTEIEINGGLKIEDIPLQGIDFHCSNMLDILLEDQIFIAQLEEALNKPRSQLKDYLHEAIWTQRSGVNYRKYFNEYSSELATSLPAPDQDQPEPDEVFNSLVLPKINEFSSGEISKRFRKSLKLLNQA</sequence>
<evidence type="ECO:0000313" key="1">
    <source>
        <dbReference type="EMBL" id="CAG9313777.1"/>
    </source>
</evidence>
<organism evidence="1 2">
    <name type="scientific">Blepharisma stoltei</name>
    <dbReference type="NCBI Taxonomy" id="1481888"/>
    <lineage>
        <taxon>Eukaryota</taxon>
        <taxon>Sar</taxon>
        <taxon>Alveolata</taxon>
        <taxon>Ciliophora</taxon>
        <taxon>Postciliodesmatophora</taxon>
        <taxon>Heterotrichea</taxon>
        <taxon>Heterotrichida</taxon>
        <taxon>Blepharismidae</taxon>
        <taxon>Blepharisma</taxon>
    </lineage>
</organism>